<evidence type="ECO:0000313" key="1">
    <source>
        <dbReference type="EMBL" id="QED28172.1"/>
    </source>
</evidence>
<name>A0A5B8XQK4_9DELT</name>
<proteinExistence type="predicted"/>
<evidence type="ECO:0000313" key="2">
    <source>
        <dbReference type="Proteomes" id="UP000321595"/>
    </source>
</evidence>
<dbReference type="KEGG" id="bbae:FRD01_13210"/>
<protein>
    <recommendedName>
        <fullName evidence="3">HEAT repeat domain-containing protein</fullName>
    </recommendedName>
</protein>
<dbReference type="Proteomes" id="UP000321595">
    <property type="component" value="Chromosome"/>
</dbReference>
<dbReference type="OrthoDB" id="9766168at2"/>
<evidence type="ECO:0008006" key="3">
    <source>
        <dbReference type="Google" id="ProtNLM"/>
    </source>
</evidence>
<dbReference type="EMBL" id="CP042467">
    <property type="protein sequence ID" value="QED28172.1"/>
    <property type="molecule type" value="Genomic_DNA"/>
</dbReference>
<organism evidence="1 2">
    <name type="scientific">Microvenator marinus</name>
    <dbReference type="NCBI Taxonomy" id="2600177"/>
    <lineage>
        <taxon>Bacteria</taxon>
        <taxon>Deltaproteobacteria</taxon>
        <taxon>Bradymonadales</taxon>
        <taxon>Microvenatoraceae</taxon>
        <taxon>Microvenator</taxon>
    </lineage>
</organism>
<sequence length="582" mass="65016">MIFNAFDRLVTMMRVYPKGHPLLDEIATSCVERIERGIQAVGDIEVKIGAHAITTLNGTPCFSAESSEKNQYIWYNAYADGLQSVTFLPGLTSSELLGFLGIINKSHGGTIHSDDDTVTLLWELELEHIEYFAVEGFVDNNSLESFSNMTEPEAIAMITDAAIDPNSPATKTLHTMFSGLTLVQLDVFTRMQIDAQKRMVVQELKDTDLAYAFGVEPALIKKLAGEWTEGADLEYRLIEALLSIVRTAPASEAAARASDLIQDVTFQLLDSQLYNQARRILELLHDRRNLFKNSEIDPLGALLEKLSDPLQLEALLHILQVNTRERENLVKLLLLLGPQKVLRQVLNLLADEKRKVVAVAQLVDLCVAGLSPQTEAEFMNPELLKSPTYFQRLLGELADRDVEAFSPAPRLIRAALGTENPKTQTAALHFKHPVFKDAVLAEKYLVPLSQVTDEELRKLALEKLGTYHPGLFQASIRDSVLARDFQGRTHAELRFLMRVYLESSDEAADALRGMVDIAGWFKGGHREFAKMALAVLLEFDDPKARAVAEKRANTFWTHGDLKRSYAETLARFVPKLETEAAQ</sequence>
<dbReference type="AlphaFoldDB" id="A0A5B8XQK4"/>
<keyword evidence="2" id="KW-1185">Reference proteome</keyword>
<accession>A0A5B8XQK4</accession>
<gene>
    <name evidence="1" type="ORF">FRD01_13210</name>
</gene>
<reference evidence="1 2" key="1">
    <citation type="submission" date="2019-08" db="EMBL/GenBank/DDBJ databases">
        <authorList>
            <person name="Liang Q."/>
        </authorList>
    </citation>
    <scope>NUCLEOTIDE SEQUENCE [LARGE SCALE GENOMIC DNA]</scope>
    <source>
        <strain evidence="1 2">V1718</strain>
    </source>
</reference>